<dbReference type="AlphaFoldDB" id="A0A4R0RZG7"/>
<organism evidence="2 3">
    <name type="scientific">Steccherinum ochraceum</name>
    <dbReference type="NCBI Taxonomy" id="92696"/>
    <lineage>
        <taxon>Eukaryota</taxon>
        <taxon>Fungi</taxon>
        <taxon>Dikarya</taxon>
        <taxon>Basidiomycota</taxon>
        <taxon>Agaricomycotina</taxon>
        <taxon>Agaricomycetes</taxon>
        <taxon>Polyporales</taxon>
        <taxon>Steccherinaceae</taxon>
        <taxon>Steccherinum</taxon>
    </lineage>
</organism>
<evidence type="ECO:0000256" key="1">
    <source>
        <dbReference type="SAM" id="MobiDB-lite"/>
    </source>
</evidence>
<name>A0A4R0RZG7_9APHY</name>
<evidence type="ECO:0000313" key="2">
    <source>
        <dbReference type="EMBL" id="TCD68654.1"/>
    </source>
</evidence>
<comment type="caution">
    <text evidence="2">The sequence shown here is derived from an EMBL/GenBank/DDBJ whole genome shotgun (WGS) entry which is preliminary data.</text>
</comment>
<keyword evidence="3" id="KW-1185">Reference proteome</keyword>
<feature type="compositionally biased region" description="Basic and acidic residues" evidence="1">
    <location>
        <begin position="84"/>
        <end position="93"/>
    </location>
</feature>
<feature type="region of interest" description="Disordered" evidence="1">
    <location>
        <begin position="40"/>
        <end position="93"/>
    </location>
</feature>
<proteinExistence type="predicted"/>
<dbReference type="Proteomes" id="UP000292702">
    <property type="component" value="Unassembled WGS sequence"/>
</dbReference>
<dbReference type="EMBL" id="RWJN01000060">
    <property type="protein sequence ID" value="TCD68654.1"/>
    <property type="molecule type" value="Genomic_DNA"/>
</dbReference>
<sequence length="378" mass="42385">MQHDHSNLEGARRRFAEAAAEVDGILIEQDQHDAIEHMNASGRAQGADSERASLDIGDNIQRESDERPTKKRRRTDDDAQTTTEARHEAYHKNLQEASEEVIVEKTRKEYKAIWNAFGDWLQEVGYIKSKSELDEFARKKEISPDFPKWIATFLMDGGDPNDIVTGLPKPNDVPIVKYGTIAKWRSAISNKFKGEYGCGDRLWMENPLKPGTYVGNPCLSPVVSQYMVSLKRRQARLGLDVTSAQAMTEGLIRRAKEYLDTLNRLEEIVAGTQSNPNDWGGWRTRVMLHCIFTISMLCLLRFGEALGLMWEDIKPETDEHGNMLHRSISIAILRGRGCALLLPSTTGILLPASADSKCQGFGKDVTGIIPPLLSKHPL</sequence>
<gene>
    <name evidence="2" type="ORF">EIP91_010175</name>
</gene>
<dbReference type="OrthoDB" id="2800295at2759"/>
<accession>A0A4R0RZG7</accession>
<dbReference type="STRING" id="92696.A0A4R0RZG7"/>
<reference evidence="2 3" key="1">
    <citation type="submission" date="2018-11" db="EMBL/GenBank/DDBJ databases">
        <title>Genome assembly of Steccherinum ochraceum LE-BIN_3174, the white-rot fungus of the Steccherinaceae family (The Residual Polyporoid clade, Polyporales, Basidiomycota).</title>
        <authorList>
            <person name="Fedorova T.V."/>
            <person name="Glazunova O.A."/>
            <person name="Landesman E.O."/>
            <person name="Moiseenko K.V."/>
            <person name="Psurtseva N.V."/>
            <person name="Savinova O.S."/>
            <person name="Shakhova N.V."/>
            <person name="Tyazhelova T.V."/>
            <person name="Vasina D.V."/>
        </authorList>
    </citation>
    <scope>NUCLEOTIDE SEQUENCE [LARGE SCALE GENOMIC DNA]</scope>
    <source>
        <strain evidence="2 3">LE-BIN_3174</strain>
    </source>
</reference>
<evidence type="ECO:0000313" key="3">
    <source>
        <dbReference type="Proteomes" id="UP000292702"/>
    </source>
</evidence>
<protein>
    <submittedName>
        <fullName evidence="2">Uncharacterized protein</fullName>
    </submittedName>
</protein>